<sequence length="159" mass="17677">MKNMYAVMTTGGPVRSIDSGGASAARRAVKTTLKNLKRWCARLRCGTTARDFKNNQQNQPGGIKTYDEDTTMTTIVDQEESRNRANENLENELRESLASNDLRRTVPSMMTTIADVNLVINGLIEDDEPPILEIRSGDRRSSSGRNEDFKVALVALKIT</sequence>
<reference evidence="1 2" key="1">
    <citation type="journal article" date="2019" name="Philos. Trans. R. Soc. Lond., B, Biol. Sci.">
        <title>Ant behaviour and brain gene expression of defending hosts depend on the ecological success of the intruding social parasite.</title>
        <authorList>
            <person name="Kaur R."/>
            <person name="Stoldt M."/>
            <person name="Jongepier E."/>
            <person name="Feldmeyer B."/>
            <person name="Menzel F."/>
            <person name="Bornberg-Bauer E."/>
            <person name="Foitzik S."/>
        </authorList>
    </citation>
    <scope>NUCLEOTIDE SEQUENCE [LARGE SCALE GENOMIC DNA]</scope>
    <source>
        <tissue evidence="1">Whole body</tissue>
    </source>
</reference>
<dbReference type="EMBL" id="QBLH01003951">
    <property type="protein sequence ID" value="TGZ32129.1"/>
    <property type="molecule type" value="Genomic_DNA"/>
</dbReference>
<dbReference type="AlphaFoldDB" id="A0A4S2JBY5"/>
<proteinExistence type="predicted"/>
<comment type="caution">
    <text evidence="1">The sequence shown here is derived from an EMBL/GenBank/DDBJ whole genome shotgun (WGS) entry which is preliminary data.</text>
</comment>
<evidence type="ECO:0000313" key="1">
    <source>
        <dbReference type="EMBL" id="TGZ32129.1"/>
    </source>
</evidence>
<protein>
    <submittedName>
        <fullName evidence="1">Uncharacterized protein</fullName>
    </submittedName>
</protein>
<accession>A0A4S2JBY5</accession>
<keyword evidence="2" id="KW-1185">Reference proteome</keyword>
<dbReference type="Proteomes" id="UP000310200">
    <property type="component" value="Unassembled WGS sequence"/>
</dbReference>
<evidence type="ECO:0000313" key="2">
    <source>
        <dbReference type="Proteomes" id="UP000310200"/>
    </source>
</evidence>
<organism evidence="1 2">
    <name type="scientific">Temnothorax longispinosus</name>
    <dbReference type="NCBI Taxonomy" id="300112"/>
    <lineage>
        <taxon>Eukaryota</taxon>
        <taxon>Metazoa</taxon>
        <taxon>Ecdysozoa</taxon>
        <taxon>Arthropoda</taxon>
        <taxon>Hexapoda</taxon>
        <taxon>Insecta</taxon>
        <taxon>Pterygota</taxon>
        <taxon>Neoptera</taxon>
        <taxon>Endopterygota</taxon>
        <taxon>Hymenoptera</taxon>
        <taxon>Apocrita</taxon>
        <taxon>Aculeata</taxon>
        <taxon>Formicoidea</taxon>
        <taxon>Formicidae</taxon>
        <taxon>Myrmicinae</taxon>
        <taxon>Temnothorax</taxon>
    </lineage>
</organism>
<gene>
    <name evidence="1" type="ORF">DBV15_01035</name>
</gene>
<name>A0A4S2JBY5_9HYME</name>